<keyword evidence="1" id="KW-0143">Chaperone</keyword>
<dbReference type="EMBL" id="BAAAEI010000006">
    <property type="protein sequence ID" value="GAA0351876.1"/>
    <property type="molecule type" value="Genomic_DNA"/>
</dbReference>
<comment type="caution">
    <text evidence="3">The sequence shown here is derived from an EMBL/GenBank/DDBJ whole genome shotgun (WGS) entry which is preliminary data.</text>
</comment>
<evidence type="ECO:0000259" key="2">
    <source>
        <dbReference type="PROSITE" id="PS50076"/>
    </source>
</evidence>
<proteinExistence type="predicted"/>
<dbReference type="PROSITE" id="PS50076">
    <property type="entry name" value="DNAJ_2"/>
    <property type="match status" value="1"/>
</dbReference>
<protein>
    <submittedName>
        <fullName evidence="3">DNA-J related domain-containing protein</fullName>
    </submittedName>
</protein>
<reference evidence="4" key="1">
    <citation type="journal article" date="2019" name="Int. J. Syst. Evol. Microbiol.">
        <title>The Global Catalogue of Microorganisms (GCM) 10K type strain sequencing project: providing services to taxonomists for standard genome sequencing and annotation.</title>
        <authorList>
            <consortium name="The Broad Institute Genomics Platform"/>
            <consortium name="The Broad Institute Genome Sequencing Center for Infectious Disease"/>
            <person name="Wu L."/>
            <person name="Ma J."/>
        </authorList>
    </citation>
    <scope>NUCLEOTIDE SEQUENCE [LARGE SCALE GENOMIC DNA]</scope>
    <source>
        <strain evidence="4">JCM 13378</strain>
    </source>
</reference>
<dbReference type="InterPro" id="IPR001623">
    <property type="entry name" value="DnaJ_domain"/>
</dbReference>
<evidence type="ECO:0000313" key="4">
    <source>
        <dbReference type="Proteomes" id="UP001501757"/>
    </source>
</evidence>
<keyword evidence="4" id="KW-1185">Reference proteome</keyword>
<dbReference type="CDD" id="cd06257">
    <property type="entry name" value="DnaJ"/>
    <property type="match status" value="1"/>
</dbReference>
<dbReference type="Proteomes" id="UP001501757">
    <property type="component" value="Unassembled WGS sequence"/>
</dbReference>
<dbReference type="Pfam" id="PF12339">
    <property type="entry name" value="DNAJ_related"/>
    <property type="match status" value="1"/>
</dbReference>
<sequence>MNPSPDLTDLLHNLLQQAPQGISEYALIDRLKEPAMGVFTADLDLSDNLVLFQTHFLLFNQLYQLREQLRARREGDLQISALRIQLLPYSSGSAELTEHDALCSYYLDWQNLQETDSGGVTQLLEGFWQRMAGQLSADERREALAVLELDEQADSETIRRQYRRLMHQHHPDKGGQHQYCQLLTQAYRKLT</sequence>
<dbReference type="SMART" id="SM00271">
    <property type="entry name" value="DnaJ"/>
    <property type="match status" value="1"/>
</dbReference>
<accession>A0ABP3GQA6</accession>
<dbReference type="InterPro" id="IPR036869">
    <property type="entry name" value="J_dom_sf"/>
</dbReference>
<dbReference type="Gene3D" id="1.10.287.110">
    <property type="entry name" value="DnaJ domain"/>
    <property type="match status" value="1"/>
</dbReference>
<dbReference type="Pfam" id="PF00226">
    <property type="entry name" value="DnaJ"/>
    <property type="match status" value="1"/>
</dbReference>
<dbReference type="SUPFAM" id="SSF46565">
    <property type="entry name" value="Chaperone J-domain"/>
    <property type="match status" value="1"/>
</dbReference>
<gene>
    <name evidence="3" type="ORF">GCM10009092_15360</name>
</gene>
<dbReference type="InterPro" id="IPR021059">
    <property type="entry name" value="DnaJ-related_N"/>
</dbReference>
<evidence type="ECO:0000256" key="1">
    <source>
        <dbReference type="ARBA" id="ARBA00023186"/>
    </source>
</evidence>
<feature type="domain" description="J" evidence="2">
    <location>
        <begin position="142"/>
        <end position="191"/>
    </location>
</feature>
<name>A0ABP3GQA6_9ALTE</name>
<organism evidence="3 4">
    <name type="scientific">Bowmanella denitrificans</name>
    <dbReference type="NCBI Taxonomy" id="366582"/>
    <lineage>
        <taxon>Bacteria</taxon>
        <taxon>Pseudomonadati</taxon>
        <taxon>Pseudomonadota</taxon>
        <taxon>Gammaproteobacteria</taxon>
        <taxon>Alteromonadales</taxon>
        <taxon>Alteromonadaceae</taxon>
        <taxon>Bowmanella</taxon>
    </lineage>
</organism>
<evidence type="ECO:0000313" key="3">
    <source>
        <dbReference type="EMBL" id="GAA0351876.1"/>
    </source>
</evidence>
<dbReference type="RefSeq" id="WP_343843733.1">
    <property type="nucleotide sequence ID" value="NZ_BAAAEI010000006.1"/>
</dbReference>